<dbReference type="PANTHER" id="PTHR45674:SF4">
    <property type="entry name" value="DNA LIGASE 1"/>
    <property type="match status" value="1"/>
</dbReference>
<dbReference type="InterPro" id="IPR012310">
    <property type="entry name" value="DNA_ligase_ATP-dep_cent"/>
</dbReference>
<evidence type="ECO:0000256" key="2">
    <source>
        <dbReference type="ARBA" id="ARBA00012727"/>
    </source>
</evidence>
<dbReference type="GO" id="GO:0006310">
    <property type="term" value="P:DNA recombination"/>
    <property type="evidence" value="ECO:0007669"/>
    <property type="project" value="InterPro"/>
</dbReference>
<dbReference type="Gene3D" id="3.30.1490.70">
    <property type="match status" value="1"/>
</dbReference>
<dbReference type="SUPFAM" id="SSF50249">
    <property type="entry name" value="Nucleic acid-binding proteins"/>
    <property type="match status" value="1"/>
</dbReference>
<name>A0A7W7LEQ1_STRNE</name>
<dbReference type="EC" id="6.5.1.1" evidence="2"/>
<dbReference type="NCBIfam" id="TIGR02779">
    <property type="entry name" value="NHEJ_ligase_lig"/>
    <property type="match status" value="1"/>
</dbReference>
<comment type="caution">
    <text evidence="6">The sequence shown here is derived from an EMBL/GenBank/DDBJ whole genome shotgun (WGS) entry which is preliminary data.</text>
</comment>
<evidence type="ECO:0000259" key="5">
    <source>
        <dbReference type="PROSITE" id="PS50160"/>
    </source>
</evidence>
<dbReference type="Gene3D" id="3.30.470.30">
    <property type="entry name" value="DNA ligase/mRNA capping enzyme"/>
    <property type="match status" value="1"/>
</dbReference>
<dbReference type="InterPro" id="IPR012340">
    <property type="entry name" value="NA-bd_OB-fold"/>
</dbReference>
<dbReference type="PANTHER" id="PTHR45674">
    <property type="entry name" value="DNA LIGASE 1/3 FAMILY MEMBER"/>
    <property type="match status" value="1"/>
</dbReference>
<reference evidence="6 7" key="1">
    <citation type="submission" date="2020-08" db="EMBL/GenBank/DDBJ databases">
        <title>Genomic Encyclopedia of Type Strains, Phase III (KMG-III): the genomes of soil and plant-associated and newly described type strains.</title>
        <authorList>
            <person name="Whitman W."/>
        </authorList>
    </citation>
    <scope>NUCLEOTIDE SEQUENCE [LARGE SCALE GENOMIC DNA]</scope>
    <source>
        <strain evidence="6 7">CECT 3265</strain>
    </source>
</reference>
<dbReference type="CDD" id="cd07906">
    <property type="entry name" value="Adenylation_DNA_ligase_LigD_LigC"/>
    <property type="match status" value="1"/>
</dbReference>
<organism evidence="6 7">
    <name type="scientific">Streptomyces netropsis</name>
    <name type="common">Streptoverticillium netropsis</name>
    <dbReference type="NCBI Taxonomy" id="55404"/>
    <lineage>
        <taxon>Bacteria</taxon>
        <taxon>Bacillati</taxon>
        <taxon>Actinomycetota</taxon>
        <taxon>Actinomycetes</taxon>
        <taxon>Kitasatosporales</taxon>
        <taxon>Streptomycetaceae</taxon>
        <taxon>Streptomyces</taxon>
    </lineage>
</organism>
<gene>
    <name evidence="6" type="ORF">FHS38_004909</name>
</gene>
<dbReference type="Gene3D" id="2.40.50.140">
    <property type="entry name" value="Nucleic acid-binding proteins"/>
    <property type="match status" value="1"/>
</dbReference>
<dbReference type="Proteomes" id="UP000556436">
    <property type="component" value="Unassembled WGS sequence"/>
</dbReference>
<dbReference type="AlphaFoldDB" id="A0A7W7LEQ1"/>
<evidence type="ECO:0000256" key="3">
    <source>
        <dbReference type="ARBA" id="ARBA00022598"/>
    </source>
</evidence>
<protein>
    <recommendedName>
        <fullName evidence="2">DNA ligase (ATP)</fullName>
        <ecNumber evidence="2">6.5.1.1</ecNumber>
    </recommendedName>
</protein>
<dbReference type="InterPro" id="IPR012309">
    <property type="entry name" value="DNA_ligase_ATP-dep_C"/>
</dbReference>
<dbReference type="InterPro" id="IPR014146">
    <property type="entry name" value="LigD_ligase_dom"/>
</dbReference>
<dbReference type="GO" id="GO:0003910">
    <property type="term" value="F:DNA ligase (ATP) activity"/>
    <property type="evidence" value="ECO:0007669"/>
    <property type="project" value="UniProtKB-EC"/>
</dbReference>
<dbReference type="GO" id="GO:0005524">
    <property type="term" value="F:ATP binding"/>
    <property type="evidence" value="ECO:0007669"/>
    <property type="project" value="InterPro"/>
</dbReference>
<keyword evidence="3 6" id="KW-0436">Ligase</keyword>
<feature type="domain" description="ATP-dependent DNA ligase family profile" evidence="5">
    <location>
        <begin position="148"/>
        <end position="264"/>
    </location>
</feature>
<comment type="similarity">
    <text evidence="1">Belongs to the ATP-dependent DNA ligase family.</text>
</comment>
<keyword evidence="7" id="KW-1185">Reference proteome</keyword>
<comment type="catalytic activity">
    <reaction evidence="4">
        <text>ATP + (deoxyribonucleotide)n-3'-hydroxyl + 5'-phospho-(deoxyribonucleotide)m = (deoxyribonucleotide)n+m + AMP + diphosphate.</text>
        <dbReference type="EC" id="6.5.1.1"/>
    </reaction>
</comment>
<evidence type="ECO:0000256" key="4">
    <source>
        <dbReference type="ARBA" id="ARBA00034003"/>
    </source>
</evidence>
<evidence type="ECO:0000313" key="7">
    <source>
        <dbReference type="Proteomes" id="UP000556436"/>
    </source>
</evidence>
<dbReference type="Pfam" id="PF04679">
    <property type="entry name" value="DNA_ligase_A_C"/>
    <property type="match status" value="1"/>
</dbReference>
<dbReference type="CDD" id="cd07971">
    <property type="entry name" value="OBF_DNA_ligase_LigD"/>
    <property type="match status" value="1"/>
</dbReference>
<proteinExistence type="inferred from homology"/>
<dbReference type="EMBL" id="JACHJG010000011">
    <property type="protein sequence ID" value="MBB4888834.1"/>
    <property type="molecule type" value="Genomic_DNA"/>
</dbReference>
<dbReference type="InterPro" id="IPR050191">
    <property type="entry name" value="ATP-dep_DNA_ligase"/>
</dbReference>
<dbReference type="GO" id="GO:0006281">
    <property type="term" value="P:DNA repair"/>
    <property type="evidence" value="ECO:0007669"/>
    <property type="project" value="InterPro"/>
</dbReference>
<evidence type="ECO:0000313" key="6">
    <source>
        <dbReference type="EMBL" id="MBB4888834.1"/>
    </source>
</evidence>
<accession>A0A7W7LEQ1</accession>
<dbReference type="SUPFAM" id="SSF56091">
    <property type="entry name" value="DNA ligase/mRNA capping enzyme, catalytic domain"/>
    <property type="match status" value="1"/>
</dbReference>
<dbReference type="Pfam" id="PF01068">
    <property type="entry name" value="DNA_ligase_A_M"/>
    <property type="match status" value="1"/>
</dbReference>
<dbReference type="PROSITE" id="PS50160">
    <property type="entry name" value="DNA_LIGASE_A3"/>
    <property type="match status" value="1"/>
</dbReference>
<sequence length="347" mass="37660">MERAGAAEVDPLPLTARAADLRASATPLIIEDMTLPVIRPMLATPGPLPAEGEDAGWAFEAKWDGVRLVVGAPGDGTLKLTTRADNDATTTYPELAALGEQLRGRPAVLDGEVVVLDASGRPDFGLLQRRIGVVNPRRAAHLAMECPVHLMLFDLMYLDGWSLLGSTYRERRAVLSGMGLGGPSWSVPGYLEGHGRQAWDATLRNGLEGVMAKRLWSVYTPGVRSPEWRKTKHLSTLDVVIGGWAEGRGGLTGLPGAVLAGLWEPAGLRYIGSVGSGLSEYERRDLARYLGVLRRADPPFVNPVDVPGAHWVEPRLVAEVAFSGWTPAGRMRHPTWHRLRPDLTRLE</sequence>
<evidence type="ECO:0000256" key="1">
    <source>
        <dbReference type="ARBA" id="ARBA00007572"/>
    </source>
</evidence>